<dbReference type="EMBL" id="LCHM01000009">
    <property type="protein sequence ID" value="KKT38628.1"/>
    <property type="molecule type" value="Genomic_DNA"/>
</dbReference>
<gene>
    <name evidence="1" type="ORF">UW22_C0009G0034</name>
</gene>
<protein>
    <submittedName>
        <fullName evidence="1">Uncharacterized protein</fullName>
    </submittedName>
</protein>
<evidence type="ECO:0000313" key="1">
    <source>
        <dbReference type="EMBL" id="KKT38628.1"/>
    </source>
</evidence>
<dbReference type="AlphaFoldDB" id="A0A0G1GWQ9"/>
<sequence>MPESKTDDVQYFFLLESTPREPDLHSMVETSADTLARFVEERIIPYEDVKPTVLEETFVAKEAELQNRVAEIYRETLEQTDKVLPHWRI</sequence>
<name>A0A0G1GWQ9_9BACT</name>
<evidence type="ECO:0000313" key="2">
    <source>
        <dbReference type="Proteomes" id="UP000034617"/>
    </source>
</evidence>
<proteinExistence type="predicted"/>
<accession>A0A0G1GWQ9</accession>
<dbReference type="Proteomes" id="UP000034617">
    <property type="component" value="Unassembled WGS sequence"/>
</dbReference>
<reference evidence="1 2" key="1">
    <citation type="journal article" date="2015" name="Nature">
        <title>rRNA introns, odd ribosomes, and small enigmatic genomes across a large radiation of phyla.</title>
        <authorList>
            <person name="Brown C.T."/>
            <person name="Hug L.A."/>
            <person name="Thomas B.C."/>
            <person name="Sharon I."/>
            <person name="Castelle C.J."/>
            <person name="Singh A."/>
            <person name="Wilkins M.J."/>
            <person name="Williams K.H."/>
            <person name="Banfield J.F."/>
        </authorList>
    </citation>
    <scope>NUCLEOTIDE SEQUENCE [LARGE SCALE GENOMIC DNA]</scope>
</reference>
<comment type="caution">
    <text evidence="1">The sequence shown here is derived from an EMBL/GenBank/DDBJ whole genome shotgun (WGS) entry which is preliminary data.</text>
</comment>
<organism evidence="1 2">
    <name type="scientific">Candidatus Gottesmanbacteria bacterium GW2011_GWB1_44_11c</name>
    <dbReference type="NCBI Taxonomy" id="1618447"/>
    <lineage>
        <taxon>Bacteria</taxon>
        <taxon>Candidatus Gottesmaniibacteriota</taxon>
    </lineage>
</organism>